<dbReference type="InterPro" id="IPR005471">
    <property type="entry name" value="Tscrpt_reg_IclR_N"/>
</dbReference>
<proteinExistence type="inferred from homology"/>
<evidence type="ECO:0000256" key="1">
    <source>
        <dbReference type="ARBA" id="ARBA00006479"/>
    </source>
</evidence>
<dbReference type="PANTHER" id="PTHR18964">
    <property type="entry name" value="ROK (REPRESSOR, ORF, KINASE) FAMILY"/>
    <property type="match status" value="1"/>
</dbReference>
<dbReference type="SUPFAM" id="SSF46785">
    <property type="entry name" value="Winged helix' DNA-binding domain"/>
    <property type="match status" value="1"/>
</dbReference>
<evidence type="ECO:0000313" key="3">
    <source>
        <dbReference type="EMBL" id="NMN02657.1"/>
    </source>
</evidence>
<dbReference type="SUPFAM" id="SSF53067">
    <property type="entry name" value="Actin-like ATPase domain"/>
    <property type="match status" value="1"/>
</dbReference>
<evidence type="ECO:0000313" key="4">
    <source>
        <dbReference type="Proteomes" id="UP000553756"/>
    </source>
</evidence>
<gene>
    <name evidence="3" type="ORF">G1C94_1279</name>
</gene>
<dbReference type="InterPro" id="IPR000600">
    <property type="entry name" value="ROK"/>
</dbReference>
<dbReference type="RefSeq" id="WP_172146648.1">
    <property type="nucleotide sequence ID" value="NZ_JAAIIJ010000024.1"/>
</dbReference>
<evidence type="ECO:0000259" key="2">
    <source>
        <dbReference type="Pfam" id="PF09339"/>
    </source>
</evidence>
<dbReference type="PANTHER" id="PTHR18964:SF170">
    <property type="entry name" value="SUGAR KINASE"/>
    <property type="match status" value="1"/>
</dbReference>
<sequence>MAKISPTGGVVPTSSKGTILESLCMHSPQSRSELARRTGFPLPTVHRLCAQLKGDRLIEDTGETHDGPGRPVRLLKFNPKAHASIAINIRSCRIDGAVFGLDGTILHEETTICKEDDDQRVTPQYLQLSIQLIKSLIGWAESNNIAHTGIGIALPGIVRPNGTIDAANELGWNKTPLRSILQTQFDDTILIENNANAFAYGEFISMNEAKKNPAVGFIMRPYGVGAGIVSNGQILHGFHGSAGELGYMLTSSSSLGRYYPTGGNLEKLIYGIGLTGETAAADDGKVREMLDLVALSIANLCLIADPEIIVIDVKDVIDENTLIQGIRNRLIGRIPNVAEITGTRLGQKATLIGIGVLTAQAIRGKVFQ</sequence>
<dbReference type="EMBL" id="JAAIIJ010000024">
    <property type="protein sequence ID" value="NMN02657.1"/>
    <property type="molecule type" value="Genomic_DNA"/>
</dbReference>
<reference evidence="3 4" key="1">
    <citation type="submission" date="2020-02" db="EMBL/GenBank/DDBJ databases">
        <title>Characterization of phylogenetic diversity of novel bifidobacterial species isolated in Czech ZOOs.</title>
        <authorList>
            <person name="Lugli G.A."/>
            <person name="Vera N.B."/>
            <person name="Ventura M."/>
        </authorList>
    </citation>
    <scope>NUCLEOTIDE SEQUENCE [LARGE SCALE GENOMIC DNA]</scope>
    <source>
        <strain evidence="3 4">DSM 109963</strain>
    </source>
</reference>
<dbReference type="Proteomes" id="UP000553756">
    <property type="component" value="Unassembled WGS sequence"/>
</dbReference>
<dbReference type="InterPro" id="IPR036388">
    <property type="entry name" value="WH-like_DNA-bd_sf"/>
</dbReference>
<dbReference type="InterPro" id="IPR011991">
    <property type="entry name" value="ArsR-like_HTH"/>
</dbReference>
<dbReference type="Pfam" id="PF00480">
    <property type="entry name" value="ROK"/>
    <property type="match status" value="1"/>
</dbReference>
<dbReference type="CDD" id="cd23763">
    <property type="entry name" value="ASKHA_ATPase_ROK"/>
    <property type="match status" value="1"/>
</dbReference>
<dbReference type="CDD" id="cd00090">
    <property type="entry name" value="HTH_ARSR"/>
    <property type="match status" value="1"/>
</dbReference>
<comment type="similarity">
    <text evidence="1">Belongs to the ROK (NagC/XylR) family.</text>
</comment>
<dbReference type="InterPro" id="IPR043129">
    <property type="entry name" value="ATPase_NBD"/>
</dbReference>
<organism evidence="3 4">
    <name type="scientific">Bifidobacterium panos</name>
    <dbReference type="NCBI Taxonomy" id="2675321"/>
    <lineage>
        <taxon>Bacteria</taxon>
        <taxon>Bacillati</taxon>
        <taxon>Actinomycetota</taxon>
        <taxon>Actinomycetes</taxon>
        <taxon>Bifidobacteriales</taxon>
        <taxon>Bifidobacteriaceae</taxon>
        <taxon>Bifidobacterium</taxon>
    </lineage>
</organism>
<name>A0ABX1SZS5_9BIFI</name>
<dbReference type="Gene3D" id="3.30.420.40">
    <property type="match status" value="4"/>
</dbReference>
<protein>
    <submittedName>
        <fullName evidence="3">NagC family transcriptional regulator</fullName>
    </submittedName>
</protein>
<dbReference type="InterPro" id="IPR036390">
    <property type="entry name" value="WH_DNA-bd_sf"/>
</dbReference>
<accession>A0ABX1SZS5</accession>
<comment type="caution">
    <text evidence="3">The sequence shown here is derived from an EMBL/GenBank/DDBJ whole genome shotgun (WGS) entry which is preliminary data.</text>
</comment>
<dbReference type="Pfam" id="PF09339">
    <property type="entry name" value="HTH_IclR"/>
    <property type="match status" value="1"/>
</dbReference>
<feature type="domain" description="HTH iclR-type" evidence="2">
    <location>
        <begin position="30"/>
        <end position="59"/>
    </location>
</feature>
<dbReference type="Gene3D" id="1.10.10.10">
    <property type="entry name" value="Winged helix-like DNA-binding domain superfamily/Winged helix DNA-binding domain"/>
    <property type="match status" value="1"/>
</dbReference>
<keyword evidence="4" id="KW-1185">Reference proteome</keyword>